<dbReference type="PANTHER" id="PTHR11214:SF3">
    <property type="entry name" value="BETA-1,3-GALACTOSYLTRANSFERASE 6"/>
    <property type="match status" value="1"/>
</dbReference>
<name>R7V752_CAPTE</name>
<keyword evidence="10" id="KW-0325">Glycoprotein</keyword>
<dbReference type="OMA" id="ANAYCNE"/>
<dbReference type="PANTHER" id="PTHR11214">
    <property type="entry name" value="BETA-1,3-N-ACETYLGLUCOSAMINYLTRANSFERASE"/>
    <property type="match status" value="1"/>
</dbReference>
<evidence type="ECO:0000256" key="2">
    <source>
        <dbReference type="ARBA" id="ARBA00008661"/>
    </source>
</evidence>
<dbReference type="OrthoDB" id="115198at2759"/>
<dbReference type="EMBL" id="KB296584">
    <property type="protein sequence ID" value="ELU11600.1"/>
    <property type="molecule type" value="Genomic_DNA"/>
</dbReference>
<dbReference type="Proteomes" id="UP000014760">
    <property type="component" value="Unassembled WGS sequence"/>
</dbReference>
<evidence type="ECO:0000256" key="9">
    <source>
        <dbReference type="ARBA" id="ARBA00023136"/>
    </source>
</evidence>
<dbReference type="GO" id="GO:0000139">
    <property type="term" value="C:Golgi membrane"/>
    <property type="evidence" value="ECO:0007669"/>
    <property type="project" value="UniProtKB-SubCell"/>
</dbReference>
<gene>
    <name evidence="12" type="ORF">CAPTEDRAFT_36919</name>
</gene>
<keyword evidence="8 11" id="KW-0333">Golgi apparatus</keyword>
<evidence type="ECO:0000256" key="10">
    <source>
        <dbReference type="ARBA" id="ARBA00023180"/>
    </source>
</evidence>
<dbReference type="FunCoup" id="R7V752">
    <property type="interactions" value="90"/>
</dbReference>
<dbReference type="EnsemblMetazoa" id="CapteT36919">
    <property type="protein sequence ID" value="CapteP36919"/>
    <property type="gene ID" value="CapteG36919"/>
</dbReference>
<evidence type="ECO:0000256" key="7">
    <source>
        <dbReference type="ARBA" id="ARBA00022989"/>
    </source>
</evidence>
<dbReference type="FunFam" id="3.90.550.50:FF:000001">
    <property type="entry name" value="Hexosyltransferase"/>
    <property type="match status" value="1"/>
</dbReference>
<feature type="non-terminal residue" evidence="12">
    <location>
        <position position="1"/>
    </location>
</feature>
<reference evidence="13" key="3">
    <citation type="submission" date="2015-06" db="UniProtKB">
        <authorList>
            <consortium name="EnsemblMetazoa"/>
        </authorList>
    </citation>
    <scope>IDENTIFICATION</scope>
</reference>
<evidence type="ECO:0000313" key="12">
    <source>
        <dbReference type="EMBL" id="ELU11600.1"/>
    </source>
</evidence>
<proteinExistence type="inferred from homology"/>
<keyword evidence="9" id="KW-0472">Membrane</keyword>
<evidence type="ECO:0000313" key="13">
    <source>
        <dbReference type="EnsemblMetazoa" id="CapteP36919"/>
    </source>
</evidence>
<evidence type="ECO:0000313" key="14">
    <source>
        <dbReference type="Proteomes" id="UP000014760"/>
    </source>
</evidence>
<dbReference type="GO" id="GO:0006493">
    <property type="term" value="P:protein O-linked glycosylation"/>
    <property type="evidence" value="ECO:0007669"/>
    <property type="project" value="TreeGrafter"/>
</dbReference>
<dbReference type="GO" id="GO:0016758">
    <property type="term" value="F:hexosyltransferase activity"/>
    <property type="evidence" value="ECO:0007669"/>
    <property type="project" value="InterPro"/>
</dbReference>
<dbReference type="Gene3D" id="3.90.550.50">
    <property type="match status" value="1"/>
</dbReference>
<evidence type="ECO:0000256" key="3">
    <source>
        <dbReference type="ARBA" id="ARBA00022676"/>
    </source>
</evidence>
<keyword evidence="6" id="KW-0735">Signal-anchor</keyword>
<comment type="similarity">
    <text evidence="2 11">Belongs to the glycosyltransferase 31 family.</text>
</comment>
<feature type="non-terminal residue" evidence="12">
    <location>
        <position position="196"/>
    </location>
</feature>
<keyword evidence="5" id="KW-0812">Transmembrane</keyword>
<keyword evidence="14" id="KW-1185">Reference proteome</keyword>
<dbReference type="EMBL" id="AMQN01005692">
    <property type="status" value="NOT_ANNOTATED_CDS"/>
    <property type="molecule type" value="Genomic_DNA"/>
</dbReference>
<keyword evidence="7" id="KW-1133">Transmembrane helix</keyword>
<dbReference type="HOGENOM" id="CLU_036849_6_1_1"/>
<sequence>CRDPAPYLVIYVHSAPAHLEQRTLIRKTYAHPHNVPGIVVRTLFAIGVSAAHQEALSEESAMYGDILQEDYVDSYRNLSLKALSALRFINAQCQHARFVLKCDDDIFVNIFALVRHLQSLEEGSPAPNSIFCFLWPYMPVMRDPKSKWYVSQEEWPQEAYTNYCSGSAFVLTLPVVTAIVNVVPITAYHWVDDFYV</sequence>
<dbReference type="EC" id="2.4.1.-" evidence="11"/>
<dbReference type="InterPro" id="IPR002659">
    <property type="entry name" value="Glyco_trans_31"/>
</dbReference>
<accession>R7V752</accession>
<evidence type="ECO:0000256" key="8">
    <source>
        <dbReference type="ARBA" id="ARBA00023034"/>
    </source>
</evidence>
<reference evidence="12 14" key="2">
    <citation type="journal article" date="2013" name="Nature">
        <title>Insights into bilaterian evolution from three spiralian genomes.</title>
        <authorList>
            <person name="Simakov O."/>
            <person name="Marletaz F."/>
            <person name="Cho S.J."/>
            <person name="Edsinger-Gonzales E."/>
            <person name="Havlak P."/>
            <person name="Hellsten U."/>
            <person name="Kuo D.H."/>
            <person name="Larsson T."/>
            <person name="Lv J."/>
            <person name="Arendt D."/>
            <person name="Savage R."/>
            <person name="Osoegawa K."/>
            <person name="de Jong P."/>
            <person name="Grimwood J."/>
            <person name="Chapman J.A."/>
            <person name="Shapiro H."/>
            <person name="Aerts A."/>
            <person name="Otillar R.P."/>
            <person name="Terry A.Y."/>
            <person name="Boore J.L."/>
            <person name="Grigoriev I.V."/>
            <person name="Lindberg D.R."/>
            <person name="Seaver E.C."/>
            <person name="Weisblat D.A."/>
            <person name="Putnam N.H."/>
            <person name="Rokhsar D.S."/>
        </authorList>
    </citation>
    <scope>NUCLEOTIDE SEQUENCE</scope>
    <source>
        <strain evidence="12 14">I ESC-2004</strain>
    </source>
</reference>
<evidence type="ECO:0000256" key="5">
    <source>
        <dbReference type="ARBA" id="ARBA00022692"/>
    </source>
</evidence>
<organism evidence="12">
    <name type="scientific">Capitella teleta</name>
    <name type="common">Polychaete worm</name>
    <dbReference type="NCBI Taxonomy" id="283909"/>
    <lineage>
        <taxon>Eukaryota</taxon>
        <taxon>Metazoa</taxon>
        <taxon>Spiralia</taxon>
        <taxon>Lophotrochozoa</taxon>
        <taxon>Annelida</taxon>
        <taxon>Polychaeta</taxon>
        <taxon>Sedentaria</taxon>
        <taxon>Scolecida</taxon>
        <taxon>Capitellidae</taxon>
        <taxon>Capitella</taxon>
    </lineage>
</organism>
<evidence type="ECO:0000256" key="11">
    <source>
        <dbReference type="RuleBase" id="RU363063"/>
    </source>
</evidence>
<keyword evidence="3 11" id="KW-0328">Glycosyltransferase</keyword>
<keyword evidence="4" id="KW-0808">Transferase</keyword>
<dbReference type="STRING" id="283909.R7V752"/>
<evidence type="ECO:0000256" key="6">
    <source>
        <dbReference type="ARBA" id="ARBA00022968"/>
    </source>
</evidence>
<dbReference type="Pfam" id="PF01762">
    <property type="entry name" value="Galactosyl_T"/>
    <property type="match status" value="1"/>
</dbReference>
<protein>
    <recommendedName>
        <fullName evidence="11">Hexosyltransferase</fullName>
        <ecNumber evidence="11">2.4.1.-</ecNumber>
    </recommendedName>
</protein>
<reference evidence="14" key="1">
    <citation type="submission" date="2012-12" db="EMBL/GenBank/DDBJ databases">
        <authorList>
            <person name="Hellsten U."/>
            <person name="Grimwood J."/>
            <person name="Chapman J.A."/>
            <person name="Shapiro H."/>
            <person name="Aerts A."/>
            <person name="Otillar R.P."/>
            <person name="Terry A.Y."/>
            <person name="Boore J.L."/>
            <person name="Simakov O."/>
            <person name="Marletaz F."/>
            <person name="Cho S.-J."/>
            <person name="Edsinger-Gonzales E."/>
            <person name="Havlak P."/>
            <person name="Kuo D.-H."/>
            <person name="Larsson T."/>
            <person name="Lv J."/>
            <person name="Arendt D."/>
            <person name="Savage R."/>
            <person name="Osoegawa K."/>
            <person name="de Jong P."/>
            <person name="Lindberg D.R."/>
            <person name="Seaver E.C."/>
            <person name="Weisblat D.A."/>
            <person name="Putnam N.H."/>
            <person name="Grigoriev I.V."/>
            <person name="Rokhsar D.S."/>
        </authorList>
    </citation>
    <scope>NUCLEOTIDE SEQUENCE</scope>
    <source>
        <strain evidence="14">I ESC-2004</strain>
    </source>
</reference>
<evidence type="ECO:0000256" key="4">
    <source>
        <dbReference type="ARBA" id="ARBA00022679"/>
    </source>
</evidence>
<dbReference type="AlphaFoldDB" id="R7V752"/>
<comment type="subcellular location">
    <subcellularLocation>
        <location evidence="1 11">Golgi apparatus membrane</location>
        <topology evidence="1 11">Single-pass type II membrane protein</topology>
    </subcellularLocation>
</comment>
<evidence type="ECO:0000256" key="1">
    <source>
        <dbReference type="ARBA" id="ARBA00004323"/>
    </source>
</evidence>